<evidence type="ECO:0000256" key="1">
    <source>
        <dbReference type="ARBA" id="ARBA00001917"/>
    </source>
</evidence>
<dbReference type="EMBL" id="PCHJ01000008">
    <property type="protein sequence ID" value="PKV10176.1"/>
    <property type="molecule type" value="Genomic_DNA"/>
</dbReference>
<gene>
    <name evidence="8" type="ORF">CQR44_0322</name>
</gene>
<dbReference type="Gene3D" id="3.20.20.70">
    <property type="entry name" value="Aldolase class I"/>
    <property type="match status" value="1"/>
</dbReference>
<evidence type="ECO:0000256" key="3">
    <source>
        <dbReference type="ARBA" id="ARBA00022643"/>
    </source>
</evidence>
<dbReference type="AlphaFoldDB" id="A0A2N3RCF3"/>
<feature type="compositionally biased region" description="Basic residues" evidence="6">
    <location>
        <begin position="88"/>
        <end position="109"/>
    </location>
</feature>
<dbReference type="SUPFAM" id="SSF51395">
    <property type="entry name" value="FMN-linked oxidoreductases"/>
    <property type="match status" value="1"/>
</dbReference>
<dbReference type="InterPro" id="IPR044152">
    <property type="entry name" value="YqjM-like"/>
</dbReference>
<evidence type="ECO:0000313" key="9">
    <source>
        <dbReference type="Proteomes" id="UP000233731"/>
    </source>
</evidence>
<protein>
    <submittedName>
        <fullName evidence="8">Oxidoreductase</fullName>
    </submittedName>
</protein>
<dbReference type="InterPro" id="IPR013785">
    <property type="entry name" value="Aldolase_TIM"/>
</dbReference>
<dbReference type="PANTHER" id="PTHR43303:SF4">
    <property type="entry name" value="NADPH DEHYDROGENASE C23G7.10C-RELATED"/>
    <property type="match status" value="1"/>
</dbReference>
<name>A0A2N3RCF3_9BIFI</name>
<feature type="compositionally biased region" description="Basic and acidic residues" evidence="6">
    <location>
        <begin position="33"/>
        <end position="48"/>
    </location>
</feature>
<keyword evidence="5" id="KW-0560">Oxidoreductase</keyword>
<comment type="cofactor">
    <cofactor evidence="1">
        <name>FMN</name>
        <dbReference type="ChEBI" id="CHEBI:58210"/>
    </cofactor>
</comment>
<evidence type="ECO:0000259" key="7">
    <source>
        <dbReference type="Pfam" id="PF00724"/>
    </source>
</evidence>
<accession>A0A2N3RCF3</accession>
<feature type="compositionally biased region" description="Low complexity" evidence="6">
    <location>
        <begin position="6"/>
        <end position="16"/>
    </location>
</feature>
<sequence>METIRDSSTGGTTRGTAVRRERQEQMVQEYSELDDKAPRADGRVHEDQAMPGPVSGSGRLDVSKPIWPFDPDAADGKKKTGKAAKGIKSSKKDKKAKRVKKARKSKSGKRRETALPALFQPMELRDQHIRNRIWMPPMDTYSSLRHDGVPTNFHYQHYVSRALGGFGVVIGEATAVNPQGRISPCDVGLWDDEQTRAWQGIVRDVKAAGAVPIVQLNHSGRKGSSGCSSMGYINATVPVAEGGWQPVGPSPIAFGRMAVPVQLSRAQIASIVADFRSAAVRAVQAGFLGVELHAAHGYLLSQFLDPLINRRSDEYGGDLSGRMRLLIQVTDAVREVIPSGMPLLVRMSATDWATGGWGLDETIRTAKVLKLHGVDLIDVSTGGLVPGVKIPAAPNYQVPFSYQVRSQVLIPTTAVGLITKPRQADRIVRKGLADAVEIGRASLRDPYWPLRAAYKLGLSAQQAPYPEPYRRGAYGVAR</sequence>
<proteinExistence type="predicted"/>
<reference evidence="8 9" key="1">
    <citation type="submission" date="2017-10" db="EMBL/GenBank/DDBJ databases">
        <title>Bifidobacterium genomics.</title>
        <authorList>
            <person name="Lugli G.A."/>
            <person name="Milani C."/>
            <person name="Mancabelli L."/>
        </authorList>
    </citation>
    <scope>NUCLEOTIDE SEQUENCE [LARGE SCALE GENOMIC DNA]</scope>
    <source>
        <strain evidence="8 9">1460B</strain>
    </source>
</reference>
<dbReference type="Pfam" id="PF00724">
    <property type="entry name" value="Oxidored_FMN"/>
    <property type="match status" value="1"/>
</dbReference>
<dbReference type="GO" id="GO:0010181">
    <property type="term" value="F:FMN binding"/>
    <property type="evidence" value="ECO:0007669"/>
    <property type="project" value="InterPro"/>
</dbReference>
<feature type="region of interest" description="Disordered" evidence="6">
    <location>
        <begin position="1"/>
        <end position="112"/>
    </location>
</feature>
<keyword evidence="4" id="KW-0521">NADP</keyword>
<dbReference type="GO" id="GO:0050661">
    <property type="term" value="F:NADP binding"/>
    <property type="evidence" value="ECO:0007669"/>
    <property type="project" value="InterPro"/>
</dbReference>
<dbReference type="InterPro" id="IPR001155">
    <property type="entry name" value="OxRdtase_FMN_N"/>
</dbReference>
<organism evidence="8 9">
    <name type="scientific">Bifidobacterium asteroides</name>
    <dbReference type="NCBI Taxonomy" id="1684"/>
    <lineage>
        <taxon>Bacteria</taxon>
        <taxon>Bacillati</taxon>
        <taxon>Actinomycetota</taxon>
        <taxon>Actinomycetes</taxon>
        <taxon>Bifidobacteriales</taxon>
        <taxon>Bifidobacteriaceae</taxon>
        <taxon>Bifidobacterium</taxon>
    </lineage>
</organism>
<keyword evidence="3" id="KW-0288">FMN</keyword>
<feature type="domain" description="NADH:flavin oxidoreductase/NADH oxidase N-terminal" evidence="7">
    <location>
        <begin position="118"/>
        <end position="456"/>
    </location>
</feature>
<comment type="caution">
    <text evidence="8">The sequence shown here is derived from an EMBL/GenBank/DDBJ whole genome shotgun (WGS) entry which is preliminary data.</text>
</comment>
<dbReference type="Proteomes" id="UP000233731">
    <property type="component" value="Unassembled WGS sequence"/>
</dbReference>
<dbReference type="CDD" id="cd02932">
    <property type="entry name" value="OYE_YqiM_FMN"/>
    <property type="match status" value="1"/>
</dbReference>
<dbReference type="PANTHER" id="PTHR43303">
    <property type="entry name" value="NADPH DEHYDROGENASE C23G7.10C-RELATED"/>
    <property type="match status" value="1"/>
</dbReference>
<evidence type="ECO:0000256" key="2">
    <source>
        <dbReference type="ARBA" id="ARBA00022630"/>
    </source>
</evidence>
<evidence type="ECO:0000256" key="4">
    <source>
        <dbReference type="ARBA" id="ARBA00022857"/>
    </source>
</evidence>
<dbReference type="GO" id="GO:0003959">
    <property type="term" value="F:NADPH dehydrogenase activity"/>
    <property type="evidence" value="ECO:0007669"/>
    <property type="project" value="InterPro"/>
</dbReference>
<evidence type="ECO:0000256" key="5">
    <source>
        <dbReference type="ARBA" id="ARBA00023002"/>
    </source>
</evidence>
<evidence type="ECO:0000256" key="6">
    <source>
        <dbReference type="SAM" id="MobiDB-lite"/>
    </source>
</evidence>
<evidence type="ECO:0000313" key="8">
    <source>
        <dbReference type="EMBL" id="PKV10176.1"/>
    </source>
</evidence>
<keyword evidence="2" id="KW-0285">Flavoprotein</keyword>